<dbReference type="PANTHER" id="PTHR24348">
    <property type="entry name" value="SERINE/THREONINE-PROTEIN KINASE UNC-51-RELATED"/>
    <property type="match status" value="1"/>
</dbReference>
<evidence type="ECO:0000259" key="1">
    <source>
        <dbReference type="PROSITE" id="PS50011"/>
    </source>
</evidence>
<reference evidence="3" key="1">
    <citation type="journal article" date="2018" name="Nat. Microbiol.">
        <title>Leveraging single-cell genomics to expand the fungal tree of life.</title>
        <authorList>
            <person name="Ahrendt S.R."/>
            <person name="Quandt C.A."/>
            <person name="Ciobanu D."/>
            <person name="Clum A."/>
            <person name="Salamov A."/>
            <person name="Andreopoulos B."/>
            <person name="Cheng J.F."/>
            <person name="Woyke T."/>
            <person name="Pelin A."/>
            <person name="Henrissat B."/>
            <person name="Reynolds N.K."/>
            <person name="Benny G.L."/>
            <person name="Smith M.E."/>
            <person name="James T.Y."/>
            <person name="Grigoriev I.V."/>
        </authorList>
    </citation>
    <scope>NUCLEOTIDE SEQUENCE [LARGE SCALE GENOMIC DNA]</scope>
    <source>
        <strain evidence="3">RSA 468</strain>
    </source>
</reference>
<keyword evidence="2" id="KW-0418">Kinase</keyword>
<feature type="non-terminal residue" evidence="2">
    <location>
        <position position="289"/>
    </location>
</feature>
<dbReference type="GO" id="GO:0004674">
    <property type="term" value="F:protein serine/threonine kinase activity"/>
    <property type="evidence" value="ECO:0007669"/>
    <property type="project" value="InterPro"/>
</dbReference>
<dbReference type="InterPro" id="IPR000719">
    <property type="entry name" value="Prot_kinase_dom"/>
</dbReference>
<dbReference type="InterPro" id="IPR011009">
    <property type="entry name" value="Kinase-like_dom_sf"/>
</dbReference>
<evidence type="ECO:0000313" key="2">
    <source>
        <dbReference type="EMBL" id="RKP38982.1"/>
    </source>
</evidence>
<dbReference type="PANTHER" id="PTHR24348:SF68">
    <property type="entry name" value="SERINE_THREONINE-PROTEIN KINASE ATG1C"/>
    <property type="match status" value="1"/>
</dbReference>
<dbReference type="InterPro" id="IPR045269">
    <property type="entry name" value="Atg1-like"/>
</dbReference>
<dbReference type="EMBL" id="ML002310">
    <property type="protein sequence ID" value="RKP38982.1"/>
    <property type="molecule type" value="Genomic_DNA"/>
</dbReference>
<feature type="domain" description="Protein kinase" evidence="1">
    <location>
        <begin position="10"/>
        <end position="289"/>
    </location>
</feature>
<accession>A0A4Q0A122</accession>
<proteinExistence type="predicted"/>
<sequence>MVLYDKDRPFQITRTIGQGTYGPIYLAQLQMEPFTKVAVKCLNKVPNTNGRGQHRDVDFHRLEVAIQMLLNGHRNVVALEFVIDSETCLYLGMEYCAYGDLYEAITTETPASHPWHGLTRSQGVIKRAFLEVLSAVAYSHERGIFHRDLKPENILVGADGHLKLADFGLATTDFWSVEFGCGSSFYMSPETQDKYFGAGRKCFTYYNEKSQPVYCTAACDIWALGVIFLNLCFGRNPWKNANHYDATFTAFIRNPRVLMDMFPLTDDAFRLLKMMFALDPAERCTIHDL</sequence>
<gene>
    <name evidence="2" type="ORF">BJ085DRAFT_15339</name>
</gene>
<dbReference type="InterPro" id="IPR008271">
    <property type="entry name" value="Ser/Thr_kinase_AS"/>
</dbReference>
<dbReference type="Proteomes" id="UP000268162">
    <property type="component" value="Unassembled WGS sequence"/>
</dbReference>
<protein>
    <submittedName>
        <fullName evidence="2">Kinase-like domain-containing protein</fullName>
    </submittedName>
</protein>
<dbReference type="SMART" id="SM00220">
    <property type="entry name" value="S_TKc"/>
    <property type="match status" value="1"/>
</dbReference>
<dbReference type="Pfam" id="PF00069">
    <property type="entry name" value="Pkinase"/>
    <property type="match status" value="1"/>
</dbReference>
<dbReference type="SUPFAM" id="SSF56112">
    <property type="entry name" value="Protein kinase-like (PK-like)"/>
    <property type="match status" value="1"/>
</dbReference>
<dbReference type="GO" id="GO:0005737">
    <property type="term" value="C:cytoplasm"/>
    <property type="evidence" value="ECO:0007669"/>
    <property type="project" value="TreeGrafter"/>
</dbReference>
<dbReference type="Gene3D" id="1.10.510.10">
    <property type="entry name" value="Transferase(Phosphotransferase) domain 1"/>
    <property type="match status" value="1"/>
</dbReference>
<dbReference type="PROSITE" id="PS00108">
    <property type="entry name" value="PROTEIN_KINASE_ST"/>
    <property type="match status" value="1"/>
</dbReference>
<evidence type="ECO:0000313" key="3">
    <source>
        <dbReference type="Proteomes" id="UP000268162"/>
    </source>
</evidence>
<dbReference type="AlphaFoldDB" id="A0A4Q0A122"/>
<dbReference type="GO" id="GO:0005524">
    <property type="term" value="F:ATP binding"/>
    <property type="evidence" value="ECO:0007669"/>
    <property type="project" value="InterPro"/>
</dbReference>
<dbReference type="STRING" id="215637.A0A4Q0A122"/>
<dbReference type="GO" id="GO:0010506">
    <property type="term" value="P:regulation of autophagy"/>
    <property type="evidence" value="ECO:0007669"/>
    <property type="project" value="InterPro"/>
</dbReference>
<dbReference type="PROSITE" id="PS50011">
    <property type="entry name" value="PROTEIN_KINASE_DOM"/>
    <property type="match status" value="1"/>
</dbReference>
<organism evidence="2 3">
    <name type="scientific">Dimargaris cristalligena</name>
    <dbReference type="NCBI Taxonomy" id="215637"/>
    <lineage>
        <taxon>Eukaryota</taxon>
        <taxon>Fungi</taxon>
        <taxon>Fungi incertae sedis</taxon>
        <taxon>Zoopagomycota</taxon>
        <taxon>Kickxellomycotina</taxon>
        <taxon>Dimargaritomycetes</taxon>
        <taxon>Dimargaritales</taxon>
        <taxon>Dimargaritaceae</taxon>
        <taxon>Dimargaris</taxon>
    </lineage>
</organism>
<keyword evidence="2" id="KW-0808">Transferase</keyword>
<name>A0A4Q0A122_9FUNG</name>
<keyword evidence="3" id="KW-1185">Reference proteome</keyword>